<evidence type="ECO:0000256" key="3">
    <source>
        <dbReference type="ARBA" id="ARBA00022692"/>
    </source>
</evidence>
<evidence type="ECO:0000256" key="4">
    <source>
        <dbReference type="ARBA" id="ARBA00022989"/>
    </source>
</evidence>
<dbReference type="InterPro" id="IPR015927">
    <property type="entry name" value="Peptidase_S24_S26A/B/C"/>
</dbReference>
<proteinExistence type="predicted"/>
<evidence type="ECO:0000256" key="5">
    <source>
        <dbReference type="ARBA" id="ARBA00023136"/>
    </source>
</evidence>
<keyword evidence="3" id="KW-0812">Transmembrane</keyword>
<organism evidence="7">
    <name type="scientific">Fervidicoccus fontis</name>
    <dbReference type="NCBI Taxonomy" id="683846"/>
    <lineage>
        <taxon>Archaea</taxon>
        <taxon>Thermoproteota</taxon>
        <taxon>Thermoprotei</taxon>
        <taxon>Fervidicoccales</taxon>
        <taxon>Fervidicoccaceae</taxon>
        <taxon>Fervidicoccus</taxon>
    </lineage>
</organism>
<dbReference type="PANTHER" id="PTHR10806">
    <property type="entry name" value="SIGNAL PEPTIDASE COMPLEX CATALYTIC SUBUNIT SEC11"/>
    <property type="match status" value="1"/>
</dbReference>
<dbReference type="GO" id="GO:0012505">
    <property type="term" value="C:endomembrane system"/>
    <property type="evidence" value="ECO:0007669"/>
    <property type="project" value="UniProtKB-SubCell"/>
</dbReference>
<keyword evidence="7" id="KW-0378">Hydrolase</keyword>
<evidence type="ECO:0000259" key="6">
    <source>
        <dbReference type="Pfam" id="PF00717"/>
    </source>
</evidence>
<name>A0A7C1DZY8_9CREN</name>
<feature type="domain" description="Peptidase S24/S26A/S26B/S26C" evidence="6">
    <location>
        <begin position="19"/>
        <end position="93"/>
    </location>
</feature>
<dbReference type="GO" id="GO:0009003">
    <property type="term" value="F:signal peptidase activity"/>
    <property type="evidence" value="ECO:0007669"/>
    <property type="project" value="UniProtKB-EC"/>
</dbReference>
<dbReference type="GO" id="GO:0016020">
    <property type="term" value="C:membrane"/>
    <property type="evidence" value="ECO:0007669"/>
    <property type="project" value="InterPro"/>
</dbReference>
<sequence>MIVVLLVVNIGLRGLTGSSSPIAVVRGNSMYPLLREGDIIILSKKSPNEIKVGDIIVYRSLRGSLIVHRVIEVEYVNGIYYFKTKGDNNILDDKFLNEYEDGLGINQNRVVGVAIKMGDSVLKIPYLGSIALVLSSR</sequence>
<dbReference type="Pfam" id="PF00717">
    <property type="entry name" value="Peptidase_S24"/>
    <property type="match status" value="1"/>
</dbReference>
<dbReference type="CDD" id="cd06530">
    <property type="entry name" value="S26_SPase_I"/>
    <property type="match status" value="1"/>
</dbReference>
<dbReference type="GO" id="GO:0006465">
    <property type="term" value="P:signal peptide processing"/>
    <property type="evidence" value="ECO:0007669"/>
    <property type="project" value="InterPro"/>
</dbReference>
<dbReference type="InterPro" id="IPR036286">
    <property type="entry name" value="LexA/Signal_pep-like_sf"/>
</dbReference>
<evidence type="ECO:0000256" key="1">
    <source>
        <dbReference type="ARBA" id="ARBA00004308"/>
    </source>
</evidence>
<dbReference type="PRINTS" id="PR00728">
    <property type="entry name" value="SIGNALPTASE"/>
</dbReference>
<dbReference type="AlphaFoldDB" id="A0A7C1DZY8"/>
<protein>
    <submittedName>
        <fullName evidence="7">Signal peptidase I</fullName>
        <ecNumber evidence="7">3.4.21.89</ecNumber>
    </submittedName>
</protein>
<keyword evidence="2" id="KW-0645">Protease</keyword>
<evidence type="ECO:0000256" key="2">
    <source>
        <dbReference type="ARBA" id="ARBA00022670"/>
    </source>
</evidence>
<keyword evidence="4" id="KW-1133">Transmembrane helix</keyword>
<accession>A0A7C1DZY8</accession>
<comment type="subcellular location">
    <subcellularLocation>
        <location evidence="1">Endomembrane system</location>
    </subcellularLocation>
</comment>
<dbReference type="SUPFAM" id="SSF51306">
    <property type="entry name" value="LexA/Signal peptidase"/>
    <property type="match status" value="1"/>
</dbReference>
<dbReference type="Gene3D" id="2.10.109.10">
    <property type="entry name" value="Umud Fragment, subunit A"/>
    <property type="match status" value="1"/>
</dbReference>
<dbReference type="EC" id="3.4.21.89" evidence="7"/>
<dbReference type="EMBL" id="DSDY01000093">
    <property type="protein sequence ID" value="HDS10537.1"/>
    <property type="molecule type" value="Genomic_DNA"/>
</dbReference>
<comment type="caution">
    <text evidence="7">The sequence shown here is derived from an EMBL/GenBank/DDBJ whole genome shotgun (WGS) entry which is preliminary data.</text>
</comment>
<reference evidence="7" key="1">
    <citation type="journal article" date="2020" name="mSystems">
        <title>Genome- and Community-Level Interaction Insights into Carbon Utilization and Element Cycling Functions of Hydrothermarchaeota in Hydrothermal Sediment.</title>
        <authorList>
            <person name="Zhou Z."/>
            <person name="Liu Y."/>
            <person name="Xu W."/>
            <person name="Pan J."/>
            <person name="Luo Z.H."/>
            <person name="Li M."/>
        </authorList>
    </citation>
    <scope>NUCLEOTIDE SEQUENCE [LARGE SCALE GENOMIC DNA]</scope>
    <source>
        <strain evidence="7">SpSt-123</strain>
    </source>
</reference>
<dbReference type="PANTHER" id="PTHR10806:SF6">
    <property type="entry name" value="SIGNAL PEPTIDASE COMPLEX CATALYTIC SUBUNIT SEC11"/>
    <property type="match status" value="1"/>
</dbReference>
<dbReference type="GO" id="GO:0004252">
    <property type="term" value="F:serine-type endopeptidase activity"/>
    <property type="evidence" value="ECO:0007669"/>
    <property type="project" value="InterPro"/>
</dbReference>
<dbReference type="InterPro" id="IPR019533">
    <property type="entry name" value="Peptidase_S26"/>
</dbReference>
<keyword evidence="5" id="KW-0472">Membrane</keyword>
<dbReference type="NCBIfam" id="TIGR02228">
    <property type="entry name" value="sigpep_I_arch"/>
    <property type="match status" value="1"/>
</dbReference>
<dbReference type="InterPro" id="IPR001733">
    <property type="entry name" value="Peptidase_S26B"/>
</dbReference>
<gene>
    <name evidence="7" type="ORF">ENO04_02790</name>
</gene>
<evidence type="ECO:0000313" key="7">
    <source>
        <dbReference type="EMBL" id="HDS10537.1"/>
    </source>
</evidence>